<proteinExistence type="predicted"/>
<feature type="compositionally biased region" description="Basic and acidic residues" evidence="1">
    <location>
        <begin position="400"/>
        <end position="411"/>
    </location>
</feature>
<keyword evidence="2" id="KW-0732">Signal</keyword>
<dbReference type="AlphaFoldDB" id="A0A699HBR0"/>
<feature type="signal peptide" evidence="2">
    <location>
        <begin position="1"/>
        <end position="19"/>
    </location>
</feature>
<feature type="region of interest" description="Disordered" evidence="1">
    <location>
        <begin position="525"/>
        <end position="556"/>
    </location>
</feature>
<feature type="region of interest" description="Disordered" evidence="1">
    <location>
        <begin position="384"/>
        <end position="411"/>
    </location>
</feature>
<dbReference type="EMBL" id="BKCJ010138251">
    <property type="protein sequence ID" value="GEX90863.1"/>
    <property type="molecule type" value="Genomic_DNA"/>
</dbReference>
<comment type="caution">
    <text evidence="3">The sequence shown here is derived from an EMBL/GenBank/DDBJ whole genome shotgun (WGS) entry which is preliminary data.</text>
</comment>
<evidence type="ECO:0000256" key="2">
    <source>
        <dbReference type="SAM" id="SignalP"/>
    </source>
</evidence>
<sequence length="556" mass="62595">MSSKPRQLKLLAIYRPILACCGGLVASGLQERYGLIEMEEGVAGKGVQVLGGKMMNSAQSSTPIKTQKPLVKDEVTPELSHLQAVKRIFRYLKGQPKLGLWYPRDSPFDLEAYSDSDSARVNLNKKSTTVNLVKQIHAIVDGKAVVISESSVRSDLLFNDEMAPDGEGRGDSVERAITMDASLVAAQDSDNIAKTHTTTMSIDPISQEISSGDRPRRQEMTLGGADAQTRVLALEQFMIAQDLVIKRLQKKVKRLEKKQRARTPRMKLFKIDTSKKKTLDKEHVSKQMRDESNRTEELNLSDKGSGETEVFDYTTAAKKDVNAVEPVSTTGDAVNAASVIPDASAAGPSTSTAEDIFKDEMTTMVDTLMAIRRTRLRTTSVVIHDAEEEPRRTPPTVQSQDKEKAAEQEAKDADLIEQIKDVQKKIYADAFLAERLQQEEREQFTVDEQAKMLVDLIEERKRFFVAQRTKQIRNKPPTKAQLRNKMVTYLKHMGKYIHNQLNSKSFKEIQMLYEREQKCINDFVPMDSEEVDDSKQQAEGSKKRSRVDHDKESVKK</sequence>
<name>A0A699HBR0_TANCI</name>
<reference evidence="3" key="1">
    <citation type="journal article" date="2019" name="Sci. Rep.">
        <title>Draft genome of Tanacetum cinerariifolium, the natural source of mosquito coil.</title>
        <authorList>
            <person name="Yamashiro T."/>
            <person name="Shiraishi A."/>
            <person name="Satake H."/>
            <person name="Nakayama K."/>
        </authorList>
    </citation>
    <scope>NUCLEOTIDE SEQUENCE</scope>
</reference>
<gene>
    <name evidence="3" type="ORF">Tci_362838</name>
</gene>
<feature type="region of interest" description="Disordered" evidence="1">
    <location>
        <begin position="287"/>
        <end position="306"/>
    </location>
</feature>
<dbReference type="PANTHER" id="PTHR11439:SF495">
    <property type="entry name" value="REVERSE TRANSCRIPTASE, RNA-DEPENDENT DNA POLYMERASE-RELATED"/>
    <property type="match status" value="1"/>
</dbReference>
<evidence type="ECO:0000256" key="1">
    <source>
        <dbReference type="SAM" id="MobiDB-lite"/>
    </source>
</evidence>
<evidence type="ECO:0000313" key="3">
    <source>
        <dbReference type="EMBL" id="GEX90863.1"/>
    </source>
</evidence>
<organism evidence="3">
    <name type="scientific">Tanacetum cinerariifolium</name>
    <name type="common">Dalmatian daisy</name>
    <name type="synonym">Chrysanthemum cinerariifolium</name>
    <dbReference type="NCBI Taxonomy" id="118510"/>
    <lineage>
        <taxon>Eukaryota</taxon>
        <taxon>Viridiplantae</taxon>
        <taxon>Streptophyta</taxon>
        <taxon>Embryophyta</taxon>
        <taxon>Tracheophyta</taxon>
        <taxon>Spermatophyta</taxon>
        <taxon>Magnoliopsida</taxon>
        <taxon>eudicotyledons</taxon>
        <taxon>Gunneridae</taxon>
        <taxon>Pentapetalae</taxon>
        <taxon>asterids</taxon>
        <taxon>campanulids</taxon>
        <taxon>Asterales</taxon>
        <taxon>Asteraceae</taxon>
        <taxon>Asteroideae</taxon>
        <taxon>Anthemideae</taxon>
        <taxon>Anthemidinae</taxon>
        <taxon>Tanacetum</taxon>
    </lineage>
</organism>
<dbReference type="PANTHER" id="PTHR11439">
    <property type="entry name" value="GAG-POL-RELATED RETROTRANSPOSON"/>
    <property type="match status" value="1"/>
</dbReference>
<feature type="compositionally biased region" description="Basic and acidic residues" evidence="1">
    <location>
        <begin position="533"/>
        <end position="556"/>
    </location>
</feature>
<accession>A0A699HBR0</accession>
<feature type="chain" id="PRO_5025501127" evidence="2">
    <location>
        <begin position="20"/>
        <end position="556"/>
    </location>
</feature>
<feature type="compositionally biased region" description="Basic and acidic residues" evidence="1">
    <location>
        <begin position="287"/>
        <end position="297"/>
    </location>
</feature>
<protein>
    <submittedName>
        <fullName evidence="3">Uncharacterized mitochondrial protein AtMg00810-like</fullName>
    </submittedName>
</protein>